<dbReference type="CDD" id="cd00167">
    <property type="entry name" value="SANT"/>
    <property type="match status" value="1"/>
</dbReference>
<gene>
    <name evidence="3" type="ORF">TSTA_056970</name>
</gene>
<evidence type="ECO:0000256" key="1">
    <source>
        <dbReference type="SAM" id="MobiDB-lite"/>
    </source>
</evidence>
<evidence type="ECO:0000259" key="2">
    <source>
        <dbReference type="PROSITE" id="PS50090"/>
    </source>
</evidence>
<feature type="compositionally biased region" description="Basic residues" evidence="1">
    <location>
        <begin position="35"/>
        <end position="46"/>
    </location>
</feature>
<dbReference type="AlphaFoldDB" id="B8MRP3"/>
<dbReference type="SUPFAM" id="SSF46689">
    <property type="entry name" value="Homeodomain-like"/>
    <property type="match status" value="1"/>
</dbReference>
<feature type="region of interest" description="Disordered" evidence="1">
    <location>
        <begin position="201"/>
        <end position="240"/>
    </location>
</feature>
<dbReference type="Gene3D" id="1.10.10.60">
    <property type="entry name" value="Homeodomain-like"/>
    <property type="match status" value="1"/>
</dbReference>
<feature type="domain" description="Myb-like" evidence="2">
    <location>
        <begin position="153"/>
        <end position="198"/>
    </location>
</feature>
<dbReference type="EMBL" id="EQ962659">
    <property type="protein sequence ID" value="EED13200.1"/>
    <property type="molecule type" value="Genomic_DNA"/>
</dbReference>
<dbReference type="InterPro" id="IPR009057">
    <property type="entry name" value="Homeodomain-like_sf"/>
</dbReference>
<dbReference type="GeneID" id="8109928"/>
<feature type="compositionally biased region" description="Polar residues" evidence="1">
    <location>
        <begin position="18"/>
        <end position="29"/>
    </location>
</feature>
<name>B8MRP3_TALSN</name>
<evidence type="ECO:0000313" key="3">
    <source>
        <dbReference type="EMBL" id="EED13200.1"/>
    </source>
</evidence>
<organism evidence="3 4">
    <name type="scientific">Talaromyces stipitatus (strain ATCC 10500 / CBS 375.48 / QM 6759 / NRRL 1006)</name>
    <name type="common">Penicillium stipitatum</name>
    <dbReference type="NCBI Taxonomy" id="441959"/>
    <lineage>
        <taxon>Eukaryota</taxon>
        <taxon>Fungi</taxon>
        <taxon>Dikarya</taxon>
        <taxon>Ascomycota</taxon>
        <taxon>Pezizomycotina</taxon>
        <taxon>Eurotiomycetes</taxon>
        <taxon>Eurotiomycetidae</taxon>
        <taxon>Eurotiales</taxon>
        <taxon>Trichocomaceae</taxon>
        <taxon>Talaromyces</taxon>
        <taxon>Talaromyces sect. Talaromyces</taxon>
    </lineage>
</organism>
<dbReference type="OrthoDB" id="2143914at2759"/>
<keyword evidence="4" id="KW-1185">Reference proteome</keyword>
<dbReference type="PROSITE" id="PS50090">
    <property type="entry name" value="MYB_LIKE"/>
    <property type="match status" value="1"/>
</dbReference>
<dbReference type="HOGENOM" id="CLU_1157044_0_0_1"/>
<evidence type="ECO:0000313" key="4">
    <source>
        <dbReference type="Proteomes" id="UP000001745"/>
    </source>
</evidence>
<feature type="region of interest" description="Disordered" evidence="1">
    <location>
        <begin position="1"/>
        <end position="101"/>
    </location>
</feature>
<sequence length="240" mass="27646">MPGNMLSELKLGQPRDLTPSTCTPRNAATGQPPKPRIRRSTKRPRRSCPGMQTYRTKPPNESGDPDHSDDQDYVDRPQHEDDRPRRTNRPKHQPITDSNSVKPEADIVIKIGSLSLPDLKTGQRGVLTCEFFSSQIMCSFSWTSLGRWRGKHRKKWTEEENFRLKWLREEENLPWSQIKKHFPDRTAGAIQVQYSTALKASASTSSGMTPNDEADRNTTFSPNRRQYSRRPRRAVERYSP</sequence>
<dbReference type="RefSeq" id="XP_002487311.1">
    <property type="nucleotide sequence ID" value="XM_002487266.1"/>
</dbReference>
<proteinExistence type="predicted"/>
<dbReference type="Pfam" id="PF13921">
    <property type="entry name" value="Myb_DNA-bind_6"/>
    <property type="match status" value="1"/>
</dbReference>
<dbReference type="Proteomes" id="UP000001745">
    <property type="component" value="Unassembled WGS sequence"/>
</dbReference>
<accession>B8MRP3</accession>
<dbReference type="InterPro" id="IPR001005">
    <property type="entry name" value="SANT/Myb"/>
</dbReference>
<dbReference type="VEuPathDB" id="FungiDB:TSTA_056970"/>
<reference evidence="4" key="1">
    <citation type="journal article" date="2015" name="Genome Announc.">
        <title>Genome sequence of the AIDS-associated pathogen Penicillium marneffei (ATCC18224) and its near taxonomic relative Talaromyces stipitatus (ATCC10500).</title>
        <authorList>
            <person name="Nierman W.C."/>
            <person name="Fedorova-Abrams N.D."/>
            <person name="Andrianopoulos A."/>
        </authorList>
    </citation>
    <scope>NUCLEOTIDE SEQUENCE [LARGE SCALE GENOMIC DNA]</scope>
    <source>
        <strain evidence="4">ATCC 10500 / CBS 375.48 / QM 6759 / NRRL 1006</strain>
    </source>
</reference>
<dbReference type="PhylomeDB" id="B8MRP3"/>
<dbReference type="InParanoid" id="B8MRP3"/>
<feature type="compositionally biased region" description="Basic and acidic residues" evidence="1">
    <location>
        <begin position="64"/>
        <end position="85"/>
    </location>
</feature>
<protein>
    <recommendedName>
        <fullName evidence="2">Myb-like domain-containing protein</fullName>
    </recommendedName>
</protein>